<evidence type="ECO:0000256" key="7">
    <source>
        <dbReference type="RuleBase" id="RU000454"/>
    </source>
</evidence>
<gene>
    <name evidence="10" type="ORF">FH972_024920</name>
</gene>
<proteinExistence type="inferred from homology"/>
<dbReference type="InterPro" id="IPR001969">
    <property type="entry name" value="Aspartic_peptidase_AS"/>
</dbReference>
<dbReference type="PROSITE" id="PS51767">
    <property type="entry name" value="PEPTIDASE_A1"/>
    <property type="match status" value="1"/>
</dbReference>
<protein>
    <recommendedName>
        <fullName evidence="9">Peptidase A1 domain-containing protein</fullName>
    </recommendedName>
</protein>
<evidence type="ECO:0000256" key="6">
    <source>
        <dbReference type="PIRSR" id="PIRSR601461-2"/>
    </source>
</evidence>
<feature type="disulfide bond" evidence="6">
    <location>
        <begin position="323"/>
        <end position="361"/>
    </location>
</feature>
<evidence type="ECO:0000256" key="2">
    <source>
        <dbReference type="ARBA" id="ARBA00022670"/>
    </source>
</evidence>
<dbReference type="CDD" id="cd05474">
    <property type="entry name" value="SAP_like"/>
    <property type="match status" value="1"/>
</dbReference>
<comment type="similarity">
    <text evidence="1 7">Belongs to the peptidase A1 family.</text>
</comment>
<dbReference type="GO" id="GO:0004190">
    <property type="term" value="F:aspartic-type endopeptidase activity"/>
    <property type="evidence" value="ECO:0007669"/>
    <property type="project" value="UniProtKB-KW"/>
</dbReference>
<dbReference type="EMBL" id="VIBQ01000031">
    <property type="protein sequence ID" value="KAB8416401.1"/>
    <property type="molecule type" value="Genomic_DNA"/>
</dbReference>
<dbReference type="PROSITE" id="PS00141">
    <property type="entry name" value="ASP_PROTEASE"/>
    <property type="match status" value="1"/>
</dbReference>
<keyword evidence="11" id="KW-1185">Reference proteome</keyword>
<dbReference type="GO" id="GO:0006508">
    <property type="term" value="P:proteolysis"/>
    <property type="evidence" value="ECO:0007669"/>
    <property type="project" value="UniProtKB-KW"/>
</dbReference>
<feature type="signal peptide" evidence="8">
    <location>
        <begin position="1"/>
        <end position="20"/>
    </location>
</feature>
<dbReference type="PANTHER" id="PTHR47966">
    <property type="entry name" value="BETA-SITE APP-CLEAVING ENZYME, ISOFORM A-RELATED"/>
    <property type="match status" value="1"/>
</dbReference>
<dbReference type="InterPro" id="IPR021109">
    <property type="entry name" value="Peptidase_aspartic_dom_sf"/>
</dbReference>
<feature type="active site" evidence="5">
    <location>
        <position position="92"/>
    </location>
</feature>
<accession>A0A5N6KZI5</accession>
<dbReference type="InterPro" id="IPR033121">
    <property type="entry name" value="PEPTIDASE_A1"/>
</dbReference>
<feature type="domain" description="Peptidase A1" evidence="9">
    <location>
        <begin position="74"/>
        <end position="397"/>
    </location>
</feature>
<sequence length="483" mass="50307">MRSPFITVTAIASLAAWSSALHLEKRDSPAVVQASIQRKDLTVPPHVRDRQRNTLRKRQSNSLTVPLDNELTLYFANVSIGTPAQDLRLHIDTGSSDLWVNTPESQICTSRGGAYCRATGTYSSNDSSTYAFVNGDFNISYVDGSGASGDYASDTLRIGSASLSEFQFGIGYRSTSQEGILGIGYAINEVQVNRAGGDQYPNLPLALVNQGTISTPAYSLWLNDLDANTGTILFGGVDTDKYDGTLSTLPIVQESGVYAEFIIALTALGSNGNSGSVISNTAIPVLLDSGSSLTYLPNNIVSALYQSISAQYDSSQGAAYVDCSLADQSGSLDFTFSGVTISVPYNELVILGGYNNGQAYCVFGVSPAGDSTSVLGDTFLRSAYVVYDLENNELSLAQTVFNATTSNVQEISSSVPNAEVVTSAVTAVSGIQTGSVFFGGDSNGGFGNPSTAGSGPMVTPAPVRVYGAAAAAAAGMGAALFAL</sequence>
<dbReference type="InterPro" id="IPR001461">
    <property type="entry name" value="Aspartic_peptidase_A1"/>
</dbReference>
<dbReference type="AlphaFoldDB" id="A0A5N6KZI5"/>
<evidence type="ECO:0000259" key="9">
    <source>
        <dbReference type="PROSITE" id="PS51767"/>
    </source>
</evidence>
<keyword evidence="7" id="KW-0064">Aspartyl protease</keyword>
<organism evidence="10 11">
    <name type="scientific">Carpinus fangiana</name>
    <dbReference type="NCBI Taxonomy" id="176857"/>
    <lineage>
        <taxon>Eukaryota</taxon>
        <taxon>Viridiplantae</taxon>
        <taxon>Streptophyta</taxon>
        <taxon>Embryophyta</taxon>
        <taxon>Tracheophyta</taxon>
        <taxon>Spermatophyta</taxon>
        <taxon>Magnoliopsida</taxon>
        <taxon>eudicotyledons</taxon>
        <taxon>Gunneridae</taxon>
        <taxon>Pentapetalae</taxon>
        <taxon>rosids</taxon>
        <taxon>fabids</taxon>
        <taxon>Fagales</taxon>
        <taxon>Betulaceae</taxon>
        <taxon>Carpinus</taxon>
    </lineage>
</organism>
<dbReference type="Pfam" id="PF00026">
    <property type="entry name" value="Asp"/>
    <property type="match status" value="1"/>
</dbReference>
<feature type="active site" evidence="5">
    <location>
        <position position="288"/>
    </location>
</feature>
<keyword evidence="2 7" id="KW-0645">Protease</keyword>
<evidence type="ECO:0000256" key="3">
    <source>
        <dbReference type="ARBA" id="ARBA00022729"/>
    </source>
</evidence>
<comment type="caution">
    <text evidence="10">The sequence shown here is derived from an EMBL/GenBank/DDBJ whole genome shotgun (WGS) entry which is preliminary data.</text>
</comment>
<name>A0A5N6KZI5_9ROSI</name>
<evidence type="ECO:0000313" key="11">
    <source>
        <dbReference type="Proteomes" id="UP000327013"/>
    </source>
</evidence>
<dbReference type="OrthoDB" id="1072226at2759"/>
<reference evidence="10 11" key="1">
    <citation type="submission" date="2019-06" db="EMBL/GenBank/DDBJ databases">
        <title>A chromosomal-level reference genome of Carpinus fangiana (Coryloideae, Betulaceae).</title>
        <authorList>
            <person name="Yang X."/>
            <person name="Wang Z."/>
            <person name="Zhang L."/>
            <person name="Hao G."/>
            <person name="Liu J."/>
            <person name="Yang Y."/>
        </authorList>
    </citation>
    <scope>NUCLEOTIDE SEQUENCE [LARGE SCALE GENOMIC DNA]</scope>
    <source>
        <strain evidence="10">Cfa_2016G</strain>
        <tissue evidence="10">Leaf</tissue>
    </source>
</reference>
<evidence type="ECO:0000256" key="8">
    <source>
        <dbReference type="SAM" id="SignalP"/>
    </source>
</evidence>
<evidence type="ECO:0000256" key="5">
    <source>
        <dbReference type="PIRSR" id="PIRSR601461-1"/>
    </source>
</evidence>
<evidence type="ECO:0000256" key="1">
    <source>
        <dbReference type="ARBA" id="ARBA00007447"/>
    </source>
</evidence>
<keyword evidence="6" id="KW-1015">Disulfide bond</keyword>
<dbReference type="FunFam" id="2.40.70.10:FF:000011">
    <property type="entry name" value="Aspartic protease"/>
    <property type="match status" value="1"/>
</dbReference>
<dbReference type="Proteomes" id="UP000327013">
    <property type="component" value="Unassembled WGS sequence"/>
</dbReference>
<evidence type="ECO:0000256" key="4">
    <source>
        <dbReference type="ARBA" id="ARBA00022801"/>
    </source>
</evidence>
<dbReference type="InterPro" id="IPR033876">
    <property type="entry name" value="SAP-like"/>
</dbReference>
<dbReference type="SUPFAM" id="SSF50630">
    <property type="entry name" value="Acid proteases"/>
    <property type="match status" value="1"/>
</dbReference>
<evidence type="ECO:0000313" key="10">
    <source>
        <dbReference type="EMBL" id="KAB8416401.1"/>
    </source>
</evidence>
<dbReference type="PANTHER" id="PTHR47966:SF65">
    <property type="entry name" value="ASPARTIC-TYPE ENDOPEPTIDASE"/>
    <property type="match status" value="1"/>
</dbReference>
<feature type="chain" id="PRO_5024468057" description="Peptidase A1 domain-containing protein" evidence="8">
    <location>
        <begin position="21"/>
        <end position="483"/>
    </location>
</feature>
<dbReference type="PRINTS" id="PR00792">
    <property type="entry name" value="PEPSIN"/>
</dbReference>
<dbReference type="Gene3D" id="2.40.70.10">
    <property type="entry name" value="Acid Proteases"/>
    <property type="match status" value="2"/>
</dbReference>
<keyword evidence="4 7" id="KW-0378">Hydrolase</keyword>
<keyword evidence="3 8" id="KW-0732">Signal</keyword>